<protein>
    <submittedName>
        <fullName evidence="5">F-box/LRR-repeat protein 17-like</fullName>
    </submittedName>
</protein>
<evidence type="ECO:0000256" key="2">
    <source>
        <dbReference type="SAM" id="MobiDB-lite"/>
    </source>
</evidence>
<feature type="region of interest" description="Disordered" evidence="2">
    <location>
        <begin position="1"/>
        <end position="113"/>
    </location>
</feature>
<dbReference type="PROSITE" id="PS50181">
    <property type="entry name" value="FBOX"/>
    <property type="match status" value="1"/>
</dbReference>
<dbReference type="SMART" id="SM00367">
    <property type="entry name" value="LRR_CC"/>
    <property type="match status" value="9"/>
</dbReference>
<dbReference type="Pfam" id="PF12937">
    <property type="entry name" value="F-box-like"/>
    <property type="match status" value="1"/>
</dbReference>
<dbReference type="InterPro" id="IPR057207">
    <property type="entry name" value="FBXL15_LRR"/>
</dbReference>
<evidence type="ECO:0000256" key="1">
    <source>
        <dbReference type="ARBA" id="ARBA00022786"/>
    </source>
</evidence>
<dbReference type="GeneID" id="110984540"/>
<dbReference type="KEGG" id="aplc:110984540"/>
<dbReference type="Proteomes" id="UP000694845">
    <property type="component" value="Unplaced"/>
</dbReference>
<dbReference type="InterPro" id="IPR001611">
    <property type="entry name" value="Leu-rich_rpt"/>
</dbReference>
<feature type="compositionally biased region" description="Basic and acidic residues" evidence="2">
    <location>
        <begin position="19"/>
        <end position="30"/>
    </location>
</feature>
<dbReference type="RefSeq" id="XP_022100523.1">
    <property type="nucleotide sequence ID" value="XM_022244831.1"/>
</dbReference>
<dbReference type="OrthoDB" id="550575at2759"/>
<feature type="compositionally biased region" description="Basic residues" evidence="2">
    <location>
        <begin position="80"/>
        <end position="90"/>
    </location>
</feature>
<dbReference type="OMA" id="GHCEARQ"/>
<dbReference type="PANTHER" id="PTHR13318:SF247">
    <property type="entry name" value="GH16156P"/>
    <property type="match status" value="1"/>
</dbReference>
<feature type="compositionally biased region" description="Polar residues" evidence="2">
    <location>
        <begin position="35"/>
        <end position="56"/>
    </location>
</feature>
<proteinExistence type="predicted"/>
<dbReference type="InterPro" id="IPR006553">
    <property type="entry name" value="Leu-rich_rpt_Cys-con_subtyp"/>
</dbReference>
<feature type="domain" description="F-box" evidence="3">
    <location>
        <begin position="257"/>
        <end position="304"/>
    </location>
</feature>
<dbReference type="InterPro" id="IPR036047">
    <property type="entry name" value="F-box-like_dom_sf"/>
</dbReference>
<name>A0A8B7Z4G4_ACAPL</name>
<evidence type="ECO:0000313" key="4">
    <source>
        <dbReference type="Proteomes" id="UP000694845"/>
    </source>
</evidence>
<keyword evidence="1" id="KW-0833">Ubl conjugation pathway</keyword>
<evidence type="ECO:0000313" key="5">
    <source>
        <dbReference type="RefSeq" id="XP_022100523.1"/>
    </source>
</evidence>
<dbReference type="PANTHER" id="PTHR13318">
    <property type="entry name" value="PARTNER OF PAIRED, ISOFORM B-RELATED"/>
    <property type="match status" value="1"/>
</dbReference>
<dbReference type="GO" id="GO:0031146">
    <property type="term" value="P:SCF-dependent proteasomal ubiquitin-dependent protein catabolic process"/>
    <property type="evidence" value="ECO:0007669"/>
    <property type="project" value="TreeGrafter"/>
</dbReference>
<evidence type="ECO:0000259" key="3">
    <source>
        <dbReference type="PROSITE" id="PS50181"/>
    </source>
</evidence>
<sequence length="635" mass="70849">MDDRLINDEEDLACSSPEETEKSKEEESLSHHGNHNQPSTSYSSETGRHSPVTSAQELIIQESPQSDKRPARTLSWAKQGRCKAWPRRTQFKLSEKRTLSGSSENLPNEDRPRKSFCRGLLKRWFFPSDKSDRDRSRSTSYEEDQKAFTNVISQVGNQGTVGPQVTDRRTSDLQQETLTGGVGSGLSRSCMDMLTEIKCTLNEGPSHGDGLLPCKSAKAISSESGQAERTWVPDLGHCEARQEDTRVDSLDDFPVPALHLNQLPPQLLAHVFSFLTVRELLCTAALVCKHWECVTHFWTLWHQMRFREHTNVTDQDLIKLCSRHCGVGFLDLSDCLRITDDGLEKAFVHCNMLRDVFLIRCSQLTDRAFLSLANHCSNLTCIDLSGCSGLTDQALQSIAKGCPWLRKVRLKQCPLISDASLQVVARSCPRLKVLTLMDNDKITDTALEALATYSHNLEILCLQNCGIGPPGLAQVAKMHLLKKLDLSNLPTLTADSVQGVARHCPLLDTLNLSLSRDVRDDCVLSVARLCKRLTTLFLISCAITDHALHGIGDNSSLLEHLDVSWCSHITDRGAAYVSDRCPRLKYLGLIRCTKVSDAAVERMVEDHPAVHYSTFLLDSQRLIDKAKEQGFVTSE</sequence>
<dbReference type="GO" id="GO:0019005">
    <property type="term" value="C:SCF ubiquitin ligase complex"/>
    <property type="evidence" value="ECO:0007669"/>
    <property type="project" value="TreeGrafter"/>
</dbReference>
<reference evidence="5" key="1">
    <citation type="submission" date="2025-08" db="UniProtKB">
        <authorList>
            <consortium name="RefSeq"/>
        </authorList>
    </citation>
    <scope>IDENTIFICATION</scope>
</reference>
<dbReference type="Pfam" id="PF13516">
    <property type="entry name" value="LRR_6"/>
    <property type="match status" value="1"/>
</dbReference>
<dbReference type="InterPro" id="IPR032675">
    <property type="entry name" value="LRR_dom_sf"/>
</dbReference>
<keyword evidence="4" id="KW-1185">Reference proteome</keyword>
<organism evidence="4 5">
    <name type="scientific">Acanthaster planci</name>
    <name type="common">Crown-of-thorns starfish</name>
    <dbReference type="NCBI Taxonomy" id="133434"/>
    <lineage>
        <taxon>Eukaryota</taxon>
        <taxon>Metazoa</taxon>
        <taxon>Echinodermata</taxon>
        <taxon>Eleutherozoa</taxon>
        <taxon>Asterozoa</taxon>
        <taxon>Asteroidea</taxon>
        <taxon>Valvatacea</taxon>
        <taxon>Valvatida</taxon>
        <taxon>Acanthasteridae</taxon>
        <taxon>Acanthaster</taxon>
    </lineage>
</organism>
<dbReference type="SUPFAM" id="SSF81383">
    <property type="entry name" value="F-box domain"/>
    <property type="match status" value="1"/>
</dbReference>
<dbReference type="InterPro" id="IPR001810">
    <property type="entry name" value="F-box_dom"/>
</dbReference>
<dbReference type="Pfam" id="PF25372">
    <property type="entry name" value="DUF7885"/>
    <property type="match status" value="1"/>
</dbReference>
<accession>A0A8B7Z4G4</accession>
<dbReference type="SUPFAM" id="SSF52047">
    <property type="entry name" value="RNI-like"/>
    <property type="match status" value="1"/>
</dbReference>
<dbReference type="AlphaFoldDB" id="A0A8B7Z4G4"/>
<dbReference type="Gene3D" id="3.80.10.10">
    <property type="entry name" value="Ribonuclease Inhibitor"/>
    <property type="match status" value="2"/>
</dbReference>
<gene>
    <name evidence="5" type="primary">LOC110984540</name>
</gene>